<evidence type="ECO:0000256" key="1">
    <source>
        <dbReference type="SAM" id="MobiDB-lite"/>
    </source>
</evidence>
<proteinExistence type="predicted"/>
<keyword evidence="3" id="KW-1185">Reference proteome</keyword>
<organism evidence="2 3">
    <name type="scientific">Liparis tanakae</name>
    <name type="common">Tanaka's snailfish</name>
    <dbReference type="NCBI Taxonomy" id="230148"/>
    <lineage>
        <taxon>Eukaryota</taxon>
        <taxon>Metazoa</taxon>
        <taxon>Chordata</taxon>
        <taxon>Craniata</taxon>
        <taxon>Vertebrata</taxon>
        <taxon>Euteleostomi</taxon>
        <taxon>Actinopterygii</taxon>
        <taxon>Neopterygii</taxon>
        <taxon>Teleostei</taxon>
        <taxon>Neoteleostei</taxon>
        <taxon>Acanthomorphata</taxon>
        <taxon>Eupercaria</taxon>
        <taxon>Perciformes</taxon>
        <taxon>Cottioidei</taxon>
        <taxon>Cottales</taxon>
        <taxon>Liparidae</taxon>
        <taxon>Liparis</taxon>
    </lineage>
</organism>
<accession>A0A4Z2FHL2</accession>
<dbReference type="AlphaFoldDB" id="A0A4Z2FHL2"/>
<evidence type="ECO:0000313" key="2">
    <source>
        <dbReference type="EMBL" id="TNN39802.1"/>
    </source>
</evidence>
<dbReference type="EMBL" id="SRLO01001247">
    <property type="protein sequence ID" value="TNN39802.1"/>
    <property type="molecule type" value="Genomic_DNA"/>
</dbReference>
<comment type="caution">
    <text evidence="2">The sequence shown here is derived from an EMBL/GenBank/DDBJ whole genome shotgun (WGS) entry which is preliminary data.</text>
</comment>
<name>A0A4Z2FHL2_9TELE</name>
<feature type="compositionally biased region" description="Basic and acidic residues" evidence="1">
    <location>
        <begin position="1"/>
        <end position="12"/>
    </location>
</feature>
<dbReference type="Proteomes" id="UP000314294">
    <property type="component" value="Unassembled WGS sequence"/>
</dbReference>
<reference evidence="2 3" key="1">
    <citation type="submission" date="2019-03" db="EMBL/GenBank/DDBJ databases">
        <title>First draft genome of Liparis tanakae, snailfish: a comprehensive survey of snailfish specific genes.</title>
        <authorList>
            <person name="Kim W."/>
            <person name="Song I."/>
            <person name="Jeong J.-H."/>
            <person name="Kim D."/>
            <person name="Kim S."/>
            <person name="Ryu S."/>
            <person name="Song J.Y."/>
            <person name="Lee S.K."/>
        </authorList>
    </citation>
    <scope>NUCLEOTIDE SEQUENCE [LARGE SCALE GENOMIC DNA]</scope>
    <source>
        <tissue evidence="2">Muscle</tissue>
    </source>
</reference>
<feature type="region of interest" description="Disordered" evidence="1">
    <location>
        <begin position="1"/>
        <end position="30"/>
    </location>
</feature>
<feature type="region of interest" description="Disordered" evidence="1">
    <location>
        <begin position="42"/>
        <end position="78"/>
    </location>
</feature>
<evidence type="ECO:0000313" key="3">
    <source>
        <dbReference type="Proteomes" id="UP000314294"/>
    </source>
</evidence>
<protein>
    <submittedName>
        <fullName evidence="2">Uncharacterized protein</fullName>
    </submittedName>
</protein>
<sequence length="78" mass="8785">MWGDKIVKRGEDREEESINVAGGGGGGGVNCNTDLYVSVIKLSHEDRHNRREEEKEGNRTGEVEGNEDEKRTKRDKVE</sequence>
<gene>
    <name evidence="2" type="ORF">EYF80_050033</name>
</gene>